<comment type="similarity">
    <text evidence="1">Belongs to the transferase hexapeptide repeat family.</text>
</comment>
<keyword evidence="4" id="KW-1185">Reference proteome</keyword>
<protein>
    <submittedName>
        <fullName evidence="3">Acetyltransferase-like isoleucine patch superfamily enzyme</fullName>
    </submittedName>
</protein>
<reference evidence="3 4" key="1">
    <citation type="submission" date="2020-08" db="EMBL/GenBank/DDBJ databases">
        <title>Genomic Encyclopedia of Type Strains, Phase IV (KMG-IV): sequencing the most valuable type-strain genomes for metagenomic binning, comparative biology and taxonomic classification.</title>
        <authorList>
            <person name="Goeker M."/>
        </authorList>
    </citation>
    <scope>NUCLEOTIDE SEQUENCE [LARGE SCALE GENOMIC DNA]</scope>
    <source>
        <strain evidence="3 4">DSM 103733</strain>
    </source>
</reference>
<dbReference type="InterPro" id="IPR011004">
    <property type="entry name" value="Trimer_LpxA-like_sf"/>
</dbReference>
<evidence type="ECO:0000313" key="3">
    <source>
        <dbReference type="EMBL" id="MBB6146182.1"/>
    </source>
</evidence>
<dbReference type="InterPro" id="IPR051159">
    <property type="entry name" value="Hexapeptide_acetyltransf"/>
</dbReference>
<name>A0A841JXV3_9BACT</name>
<dbReference type="AlphaFoldDB" id="A0A841JXV3"/>
<dbReference type="EMBL" id="JACHEK010000009">
    <property type="protein sequence ID" value="MBB6146182.1"/>
    <property type="molecule type" value="Genomic_DNA"/>
</dbReference>
<dbReference type="RefSeq" id="WP_050058351.1">
    <property type="nucleotide sequence ID" value="NZ_JACHEK010000009.1"/>
</dbReference>
<evidence type="ECO:0000313" key="4">
    <source>
        <dbReference type="Proteomes" id="UP000538666"/>
    </source>
</evidence>
<organism evidence="3 4">
    <name type="scientific">Silvibacterium bohemicum</name>
    <dbReference type="NCBI Taxonomy" id="1577686"/>
    <lineage>
        <taxon>Bacteria</taxon>
        <taxon>Pseudomonadati</taxon>
        <taxon>Acidobacteriota</taxon>
        <taxon>Terriglobia</taxon>
        <taxon>Terriglobales</taxon>
        <taxon>Acidobacteriaceae</taxon>
        <taxon>Silvibacterium</taxon>
    </lineage>
</organism>
<evidence type="ECO:0000256" key="1">
    <source>
        <dbReference type="ARBA" id="ARBA00007274"/>
    </source>
</evidence>
<comment type="caution">
    <text evidence="3">The sequence shown here is derived from an EMBL/GenBank/DDBJ whole genome shotgun (WGS) entry which is preliminary data.</text>
</comment>
<dbReference type="GO" id="GO:0005829">
    <property type="term" value="C:cytosol"/>
    <property type="evidence" value="ECO:0007669"/>
    <property type="project" value="TreeGrafter"/>
</dbReference>
<gene>
    <name evidence="3" type="ORF">HNQ77_004154</name>
</gene>
<dbReference type="Gene3D" id="2.160.10.10">
    <property type="entry name" value="Hexapeptide repeat proteins"/>
    <property type="match status" value="1"/>
</dbReference>
<dbReference type="PANTHER" id="PTHR23416:SF23">
    <property type="entry name" value="ACETYLTRANSFERASE C18B11.09C-RELATED"/>
    <property type="match status" value="1"/>
</dbReference>
<dbReference type="CDD" id="cd04647">
    <property type="entry name" value="LbH_MAT_like"/>
    <property type="match status" value="1"/>
</dbReference>
<dbReference type="SUPFAM" id="SSF51161">
    <property type="entry name" value="Trimeric LpxA-like enzymes"/>
    <property type="match status" value="1"/>
</dbReference>
<keyword evidence="2 3" id="KW-0808">Transferase</keyword>
<sequence length="284" mass="32374">MPRYEYRDLEPSREAKEVFIRWIDYLDESFTKHKKPALRQELVRDNLHQLLLGSPHGGKLNFTLTSELPFNVLELSLDPQNVTLEPEYYGDIDATRYACIKPLIWFWHMFDHSPVSFNHWLGFRFRAMLGKHIFKSIGKNVKIFHGVEFSYGYNLTIEDDCVIHKYVMLDDRGEIIIKKGTSISDYAAVYSHAHDPVDSSVVENRKTEIGPGARLTFHSAVMAGVRVGDDAMLGAMSLATRDVDDHSIAGGVPAKQLKTKDEATQFEDRTDVKAPERVVKAQCD</sequence>
<evidence type="ECO:0000256" key="2">
    <source>
        <dbReference type="ARBA" id="ARBA00022679"/>
    </source>
</evidence>
<dbReference type="PANTHER" id="PTHR23416">
    <property type="entry name" value="SIALIC ACID SYNTHASE-RELATED"/>
    <property type="match status" value="1"/>
</dbReference>
<dbReference type="Proteomes" id="UP000538666">
    <property type="component" value="Unassembled WGS sequence"/>
</dbReference>
<proteinExistence type="inferred from homology"/>
<accession>A0A841JXV3</accession>
<dbReference type="GO" id="GO:0008374">
    <property type="term" value="F:O-acyltransferase activity"/>
    <property type="evidence" value="ECO:0007669"/>
    <property type="project" value="TreeGrafter"/>
</dbReference>